<keyword evidence="1" id="KW-0732">Signal</keyword>
<dbReference type="KEGG" id="dcb:C3Y92_12635"/>
<proteinExistence type="predicted"/>
<dbReference type="AlphaFoldDB" id="A0A4P6HMT0"/>
<protein>
    <recommendedName>
        <fullName evidence="4">YbgF trimerisation domain-containing protein</fullName>
    </recommendedName>
</protein>
<evidence type="ECO:0000256" key="1">
    <source>
        <dbReference type="SAM" id="SignalP"/>
    </source>
</evidence>
<reference evidence="2 3" key="1">
    <citation type="submission" date="2018-02" db="EMBL/GenBank/DDBJ databases">
        <title>Genome sequence of Desulfovibrio carbinolicus DSM 3852.</title>
        <authorList>
            <person name="Wilbanks E."/>
            <person name="Skennerton C.T."/>
            <person name="Orphan V.J."/>
        </authorList>
    </citation>
    <scope>NUCLEOTIDE SEQUENCE [LARGE SCALE GENOMIC DNA]</scope>
    <source>
        <strain evidence="2 3">DSM 3852</strain>
    </source>
</reference>
<gene>
    <name evidence="2" type="ORF">C3Y92_12635</name>
</gene>
<sequence length="93" mass="10535">MNRRVLPLACLLLALTVAPGCKKAKSTAPAMPQYDALEPGPGANPLEIERYQLEQEKRTLSENLSDNLDRIQRINARIIQINIELQRQTNPHY</sequence>
<dbReference type="Proteomes" id="UP000293296">
    <property type="component" value="Chromosome"/>
</dbReference>
<evidence type="ECO:0008006" key="4">
    <source>
        <dbReference type="Google" id="ProtNLM"/>
    </source>
</evidence>
<dbReference type="RefSeq" id="WP_129353133.1">
    <property type="nucleotide sequence ID" value="NZ_CP026538.1"/>
</dbReference>
<dbReference type="EMBL" id="CP026538">
    <property type="protein sequence ID" value="QAZ68026.1"/>
    <property type="molecule type" value="Genomic_DNA"/>
</dbReference>
<feature type="signal peptide" evidence="1">
    <location>
        <begin position="1"/>
        <end position="24"/>
    </location>
</feature>
<dbReference type="OrthoDB" id="5459551at2"/>
<accession>A0A4P6HMT0</accession>
<feature type="chain" id="PRO_5020459752" description="YbgF trimerisation domain-containing protein" evidence="1">
    <location>
        <begin position="25"/>
        <end position="93"/>
    </location>
</feature>
<organism evidence="2 3">
    <name type="scientific">Solidesulfovibrio carbinolicus</name>
    <dbReference type="NCBI Taxonomy" id="296842"/>
    <lineage>
        <taxon>Bacteria</taxon>
        <taxon>Pseudomonadati</taxon>
        <taxon>Thermodesulfobacteriota</taxon>
        <taxon>Desulfovibrionia</taxon>
        <taxon>Desulfovibrionales</taxon>
        <taxon>Desulfovibrionaceae</taxon>
        <taxon>Solidesulfovibrio</taxon>
    </lineage>
</organism>
<keyword evidence="3" id="KW-1185">Reference proteome</keyword>
<evidence type="ECO:0000313" key="2">
    <source>
        <dbReference type="EMBL" id="QAZ68026.1"/>
    </source>
</evidence>
<name>A0A4P6HMT0_9BACT</name>
<evidence type="ECO:0000313" key="3">
    <source>
        <dbReference type="Proteomes" id="UP000293296"/>
    </source>
</evidence>